<keyword evidence="8 9" id="KW-0413">Isomerase</keyword>
<comment type="similarity">
    <text evidence="4 9">Belongs to the NAD(P)-dependent epimerase/dehydratase family.</text>
</comment>
<evidence type="ECO:0000313" key="12">
    <source>
        <dbReference type="Proteomes" id="UP000028945"/>
    </source>
</evidence>
<evidence type="ECO:0000256" key="9">
    <source>
        <dbReference type="RuleBase" id="RU366046"/>
    </source>
</evidence>
<dbReference type="eggNOG" id="COG1087">
    <property type="taxonomic scope" value="Bacteria"/>
</dbReference>
<protein>
    <recommendedName>
        <fullName evidence="6 9">UDP-glucose 4-epimerase</fullName>
        <ecNumber evidence="5 9">5.1.3.2</ecNumber>
    </recommendedName>
</protein>
<evidence type="ECO:0000256" key="7">
    <source>
        <dbReference type="ARBA" id="ARBA00023027"/>
    </source>
</evidence>
<dbReference type="STRING" id="1072685.IX83_04405"/>
<comment type="pathway">
    <text evidence="3 9">Carbohydrate metabolism; galactose metabolism.</text>
</comment>
<feature type="domain" description="NAD(P)-binding" evidence="10">
    <location>
        <begin position="6"/>
        <end position="328"/>
    </location>
</feature>
<sequence>MSKRILLTGGLGFIGSHTATCLLDKGYHVVLLDNLSNASPKVLKHLQALYPEKQNDLTFIQGDVRDQKVLDQLFETYQIDAVIHFAGLKAVGESVEKPILYYDNNVTGILVLLEAMKKAQVNEIVFSSSATVYGFSEVMPLHENLPTGNTTNPYGTSKYMVERILEDTQKAYPHLKVSVLRYFNPIGAHPSGMLGEDPKGIPNNLLPYISRVYAGRLPYLNVFGNDYPTIDGTGVRDYIHVMDLASGHLAALEHNPQAGFYVYNLGTGQGFSVLQIIQAFESVSQKPLPYKIQPRRAGDIATCYADASKAYRELNWQCRYTLADMMKHTLQWQHQYPAGYDEKE</sequence>
<keyword evidence="9" id="KW-0119">Carbohydrate metabolism</keyword>
<dbReference type="Proteomes" id="UP000028945">
    <property type="component" value="Chromosome"/>
</dbReference>
<dbReference type="EMBL" id="CP009238">
    <property type="protein sequence ID" value="AIL32649.1"/>
    <property type="molecule type" value="Genomic_DNA"/>
</dbReference>
<dbReference type="NCBIfam" id="TIGR01179">
    <property type="entry name" value="galE"/>
    <property type="match status" value="1"/>
</dbReference>
<dbReference type="GO" id="GO:0006012">
    <property type="term" value="P:galactose metabolic process"/>
    <property type="evidence" value="ECO:0007669"/>
    <property type="project" value="UniProtKB-UniPathway"/>
</dbReference>
<dbReference type="KEGG" id="bpsi:IX83_04405"/>
<dbReference type="UniPathway" id="UPA00214"/>
<dbReference type="GO" id="GO:0003978">
    <property type="term" value="F:UDP-glucose 4-epimerase activity"/>
    <property type="evidence" value="ECO:0007669"/>
    <property type="project" value="UniProtKB-UniRule"/>
</dbReference>
<dbReference type="EC" id="5.1.3.2" evidence="5 9"/>
<comment type="catalytic activity">
    <reaction evidence="1 9">
        <text>UDP-alpha-D-glucose = UDP-alpha-D-galactose</text>
        <dbReference type="Rhea" id="RHEA:22168"/>
        <dbReference type="ChEBI" id="CHEBI:58885"/>
        <dbReference type="ChEBI" id="CHEBI:66914"/>
        <dbReference type="EC" id="5.1.3.2"/>
    </reaction>
</comment>
<dbReference type="RefSeq" id="WP_038499603.1">
    <property type="nucleotide sequence ID" value="NZ_AFWK01000057.1"/>
</dbReference>
<evidence type="ECO:0000256" key="2">
    <source>
        <dbReference type="ARBA" id="ARBA00001911"/>
    </source>
</evidence>
<name>A0A077DDF6_9BURK</name>
<dbReference type="PRINTS" id="PR01713">
    <property type="entry name" value="NUCEPIMERASE"/>
</dbReference>
<evidence type="ECO:0000256" key="5">
    <source>
        <dbReference type="ARBA" id="ARBA00013189"/>
    </source>
</evidence>
<dbReference type="PANTHER" id="PTHR43725:SF47">
    <property type="entry name" value="UDP-GLUCOSE 4-EPIMERASE"/>
    <property type="match status" value="1"/>
</dbReference>
<dbReference type="Pfam" id="PF16363">
    <property type="entry name" value="GDP_Man_Dehyd"/>
    <property type="match status" value="1"/>
</dbReference>
<dbReference type="GO" id="GO:0005829">
    <property type="term" value="C:cytosol"/>
    <property type="evidence" value="ECO:0007669"/>
    <property type="project" value="TreeGrafter"/>
</dbReference>
<accession>A0A077DDF6</accession>
<dbReference type="PANTHER" id="PTHR43725">
    <property type="entry name" value="UDP-GLUCOSE 4-EPIMERASE"/>
    <property type="match status" value="1"/>
</dbReference>
<dbReference type="OrthoDB" id="9803010at2"/>
<reference evidence="11 12" key="1">
    <citation type="journal article" date="2014" name="BMC Genomics">
        <title>A genomic perspective on a new bacterial genus and species from the Alcaligenaceae family, Basilea psittacipulmonis.</title>
        <authorList>
            <person name="Whiteson K.L."/>
            <person name="Hernandez D."/>
            <person name="Lazarevic V."/>
            <person name="Gaia N."/>
            <person name="Farinelli L."/>
            <person name="Francois P."/>
            <person name="Pilo P."/>
            <person name="Frey J."/>
            <person name="Schrenzel J."/>
        </authorList>
    </citation>
    <scope>NUCLEOTIDE SEQUENCE [LARGE SCALE GENOMIC DNA]</scope>
    <source>
        <strain evidence="11 12">DSM 24701</strain>
    </source>
</reference>
<keyword evidence="12" id="KW-1185">Reference proteome</keyword>
<dbReference type="AlphaFoldDB" id="A0A077DDF6"/>
<dbReference type="InterPro" id="IPR005886">
    <property type="entry name" value="UDP_G4E"/>
</dbReference>
<dbReference type="HOGENOM" id="CLU_007383_1_10_4"/>
<evidence type="ECO:0000259" key="10">
    <source>
        <dbReference type="Pfam" id="PF16363"/>
    </source>
</evidence>
<dbReference type="CDD" id="cd05247">
    <property type="entry name" value="UDP_G4E_1_SDR_e"/>
    <property type="match status" value="1"/>
</dbReference>
<evidence type="ECO:0000256" key="4">
    <source>
        <dbReference type="ARBA" id="ARBA00007637"/>
    </source>
</evidence>
<dbReference type="NCBIfam" id="NF007956">
    <property type="entry name" value="PRK10675.1"/>
    <property type="match status" value="1"/>
</dbReference>
<comment type="subunit">
    <text evidence="9">Homodimer.</text>
</comment>
<evidence type="ECO:0000256" key="3">
    <source>
        <dbReference type="ARBA" id="ARBA00004947"/>
    </source>
</evidence>
<gene>
    <name evidence="11" type="ORF">IX83_04405</name>
</gene>
<evidence type="ECO:0000256" key="6">
    <source>
        <dbReference type="ARBA" id="ARBA00018569"/>
    </source>
</evidence>
<comment type="cofactor">
    <cofactor evidence="2 9">
        <name>NAD(+)</name>
        <dbReference type="ChEBI" id="CHEBI:57540"/>
    </cofactor>
</comment>
<dbReference type="Gene3D" id="3.40.50.720">
    <property type="entry name" value="NAD(P)-binding Rossmann-like Domain"/>
    <property type="match status" value="1"/>
</dbReference>
<dbReference type="InterPro" id="IPR036291">
    <property type="entry name" value="NAD(P)-bd_dom_sf"/>
</dbReference>
<dbReference type="InterPro" id="IPR016040">
    <property type="entry name" value="NAD(P)-bd_dom"/>
</dbReference>
<evidence type="ECO:0000256" key="8">
    <source>
        <dbReference type="ARBA" id="ARBA00023235"/>
    </source>
</evidence>
<evidence type="ECO:0000313" key="11">
    <source>
        <dbReference type="EMBL" id="AIL32649.1"/>
    </source>
</evidence>
<proteinExistence type="inferred from homology"/>
<keyword evidence="7 9" id="KW-0520">NAD</keyword>
<organism evidence="11 12">
    <name type="scientific">Basilea psittacipulmonis DSM 24701</name>
    <dbReference type="NCBI Taxonomy" id="1072685"/>
    <lineage>
        <taxon>Bacteria</taxon>
        <taxon>Pseudomonadati</taxon>
        <taxon>Pseudomonadota</taxon>
        <taxon>Betaproteobacteria</taxon>
        <taxon>Burkholderiales</taxon>
        <taxon>Alcaligenaceae</taxon>
        <taxon>Basilea</taxon>
    </lineage>
</organism>
<evidence type="ECO:0000256" key="1">
    <source>
        <dbReference type="ARBA" id="ARBA00000083"/>
    </source>
</evidence>
<dbReference type="Gene3D" id="3.90.25.10">
    <property type="entry name" value="UDP-galactose 4-epimerase, domain 1"/>
    <property type="match status" value="1"/>
</dbReference>
<dbReference type="SUPFAM" id="SSF51735">
    <property type="entry name" value="NAD(P)-binding Rossmann-fold domains"/>
    <property type="match status" value="1"/>
</dbReference>